<dbReference type="HAMAP" id="MF_00161">
    <property type="entry name" value="LspA"/>
    <property type="match status" value="1"/>
</dbReference>
<dbReference type="UniPathway" id="UPA00665"/>
<keyword evidence="12" id="KW-1185">Reference proteome</keyword>
<proteinExistence type="inferred from homology"/>
<dbReference type="GO" id="GO:0006508">
    <property type="term" value="P:proteolysis"/>
    <property type="evidence" value="ECO:0007669"/>
    <property type="project" value="UniProtKB-KW"/>
</dbReference>
<reference evidence="11 12" key="1">
    <citation type="submission" date="2018-06" db="EMBL/GenBank/DDBJ databases">
        <title>Genomic Encyclopedia of Archaeal and Bacterial Type Strains, Phase II (KMG-II): from individual species to whole genera.</title>
        <authorList>
            <person name="Goeker M."/>
        </authorList>
    </citation>
    <scope>NUCLEOTIDE SEQUENCE [LARGE SCALE GENOMIC DNA]</scope>
    <source>
        <strain evidence="11 12">DSM 22009</strain>
    </source>
</reference>
<gene>
    <name evidence="9" type="primary">lspA</name>
    <name evidence="11" type="ORF">LX81_03577</name>
</gene>
<dbReference type="GO" id="GO:0004190">
    <property type="term" value="F:aspartic-type endopeptidase activity"/>
    <property type="evidence" value="ECO:0007669"/>
    <property type="project" value="UniProtKB-UniRule"/>
</dbReference>
<dbReference type="GO" id="GO:0005886">
    <property type="term" value="C:plasma membrane"/>
    <property type="evidence" value="ECO:0007669"/>
    <property type="project" value="UniProtKB-SubCell"/>
</dbReference>
<evidence type="ECO:0000256" key="9">
    <source>
        <dbReference type="HAMAP-Rule" id="MF_00161"/>
    </source>
</evidence>
<feature type="active site" evidence="9">
    <location>
        <position position="120"/>
    </location>
</feature>
<evidence type="ECO:0000256" key="2">
    <source>
        <dbReference type="ARBA" id="ARBA00022475"/>
    </source>
</evidence>
<evidence type="ECO:0000256" key="7">
    <source>
        <dbReference type="ARBA" id="ARBA00022989"/>
    </source>
</evidence>
<evidence type="ECO:0000256" key="6">
    <source>
        <dbReference type="ARBA" id="ARBA00022801"/>
    </source>
</evidence>
<dbReference type="Proteomes" id="UP000248916">
    <property type="component" value="Unassembled WGS sequence"/>
</dbReference>
<comment type="caution">
    <text evidence="11">The sequence shown here is derived from an EMBL/GenBank/DDBJ whole genome shotgun (WGS) entry which is preliminary data.</text>
</comment>
<name>A0A2W7MY31_9RHOB</name>
<keyword evidence="4 9" id="KW-0812">Transmembrane</keyword>
<keyword evidence="5 9" id="KW-0064">Aspartyl protease</keyword>
<evidence type="ECO:0000256" key="8">
    <source>
        <dbReference type="ARBA" id="ARBA00023136"/>
    </source>
</evidence>
<evidence type="ECO:0000256" key="5">
    <source>
        <dbReference type="ARBA" id="ARBA00022750"/>
    </source>
</evidence>
<evidence type="ECO:0000256" key="10">
    <source>
        <dbReference type="RuleBase" id="RU004181"/>
    </source>
</evidence>
<keyword evidence="6 9" id="KW-0378">Hydrolase</keyword>
<dbReference type="PANTHER" id="PTHR33695">
    <property type="entry name" value="LIPOPROTEIN SIGNAL PEPTIDASE"/>
    <property type="match status" value="1"/>
</dbReference>
<evidence type="ECO:0000256" key="3">
    <source>
        <dbReference type="ARBA" id="ARBA00022670"/>
    </source>
</evidence>
<comment type="pathway">
    <text evidence="9">Protein modification; lipoprotein biosynthesis (signal peptide cleavage).</text>
</comment>
<keyword evidence="2 9" id="KW-1003">Cell membrane</keyword>
<keyword evidence="3 9" id="KW-0645">Protease</keyword>
<comment type="similarity">
    <text evidence="1 9 10">Belongs to the peptidase A8 family.</text>
</comment>
<dbReference type="Pfam" id="PF01252">
    <property type="entry name" value="Peptidase_A8"/>
    <property type="match status" value="1"/>
</dbReference>
<feature type="active site" evidence="9">
    <location>
        <position position="138"/>
    </location>
</feature>
<comment type="caution">
    <text evidence="9">Lacks conserved residue(s) required for the propagation of feature annotation.</text>
</comment>
<feature type="transmembrane region" description="Helical" evidence="9">
    <location>
        <begin position="133"/>
        <end position="151"/>
    </location>
</feature>
<keyword evidence="7 9" id="KW-1133">Transmembrane helix</keyword>
<evidence type="ECO:0000313" key="12">
    <source>
        <dbReference type="Proteomes" id="UP000248916"/>
    </source>
</evidence>
<keyword evidence="8 9" id="KW-0472">Membrane</keyword>
<protein>
    <recommendedName>
        <fullName evidence="9">Lipoprotein signal peptidase</fullName>
        <ecNumber evidence="9">3.4.23.36</ecNumber>
    </recommendedName>
    <alternativeName>
        <fullName evidence="9">Prolipoprotein signal peptidase</fullName>
    </alternativeName>
    <alternativeName>
        <fullName evidence="9">Signal peptidase II</fullName>
        <shortName evidence="9">SPase II</shortName>
    </alternativeName>
</protein>
<sequence length="163" mass="17149">MGMTSPIRPSALGASAAVTAFVLDQATKAMAIANTEILAAGLPVAPGFNLVLHRNTGVSFGMLDNVPPLALVALALIIIVWLAVLTFRAERSGDAAGYGLILGGALGNVADRLRLGGVTDFLDFYIGEAHWPAFNLADSAIFCGVVVLLLWPRRHVQRRTDAI</sequence>
<evidence type="ECO:0000256" key="4">
    <source>
        <dbReference type="ARBA" id="ARBA00022692"/>
    </source>
</evidence>
<dbReference type="PANTHER" id="PTHR33695:SF1">
    <property type="entry name" value="LIPOPROTEIN SIGNAL PEPTIDASE"/>
    <property type="match status" value="1"/>
</dbReference>
<dbReference type="InterPro" id="IPR001872">
    <property type="entry name" value="Peptidase_A8"/>
</dbReference>
<comment type="subcellular location">
    <subcellularLocation>
        <location evidence="9">Cell membrane</location>
        <topology evidence="9">Multi-pass membrane protein</topology>
    </subcellularLocation>
</comment>
<evidence type="ECO:0000256" key="1">
    <source>
        <dbReference type="ARBA" id="ARBA00006139"/>
    </source>
</evidence>
<evidence type="ECO:0000313" key="11">
    <source>
        <dbReference type="EMBL" id="PZX12473.1"/>
    </source>
</evidence>
<organism evidence="11 12">
    <name type="scientific">Palleronia aestuarii</name>
    <dbReference type="NCBI Taxonomy" id="568105"/>
    <lineage>
        <taxon>Bacteria</taxon>
        <taxon>Pseudomonadati</taxon>
        <taxon>Pseudomonadota</taxon>
        <taxon>Alphaproteobacteria</taxon>
        <taxon>Rhodobacterales</taxon>
        <taxon>Roseobacteraceae</taxon>
        <taxon>Palleronia</taxon>
    </lineage>
</organism>
<dbReference type="NCBIfam" id="TIGR00077">
    <property type="entry name" value="lspA"/>
    <property type="match status" value="1"/>
</dbReference>
<comment type="catalytic activity">
    <reaction evidence="9">
        <text>Release of signal peptides from bacterial membrane prolipoproteins. Hydrolyzes -Xaa-Yaa-Zaa-|-(S,diacylglyceryl)Cys-, in which Xaa is hydrophobic (preferably Leu), and Yaa (Ala or Ser) and Zaa (Gly or Ala) have small, neutral side chains.</text>
        <dbReference type="EC" id="3.4.23.36"/>
    </reaction>
</comment>
<dbReference type="AlphaFoldDB" id="A0A2W7MY31"/>
<feature type="transmembrane region" description="Helical" evidence="9">
    <location>
        <begin position="69"/>
        <end position="88"/>
    </location>
</feature>
<dbReference type="PRINTS" id="PR00781">
    <property type="entry name" value="LIPOSIGPTASE"/>
</dbReference>
<accession>A0A2W7MY31</accession>
<dbReference type="EC" id="3.4.23.36" evidence="9"/>
<dbReference type="EMBL" id="QKZL01000023">
    <property type="protein sequence ID" value="PZX12473.1"/>
    <property type="molecule type" value="Genomic_DNA"/>
</dbReference>
<comment type="function">
    <text evidence="9">This protein specifically catalyzes the removal of signal peptides from prolipoproteins.</text>
</comment>